<dbReference type="SUPFAM" id="SSF55681">
    <property type="entry name" value="Class II aaRS and biotin synthetases"/>
    <property type="match status" value="1"/>
</dbReference>
<feature type="domain" description="BPL/LPL catalytic" evidence="1">
    <location>
        <begin position="48"/>
        <end position="266"/>
    </location>
</feature>
<evidence type="ECO:0000313" key="3">
    <source>
        <dbReference type="Proteomes" id="UP001217918"/>
    </source>
</evidence>
<organism evidence="2 3">
    <name type="scientific">Phyllachora maydis</name>
    <dbReference type="NCBI Taxonomy" id="1825666"/>
    <lineage>
        <taxon>Eukaryota</taxon>
        <taxon>Fungi</taxon>
        <taxon>Dikarya</taxon>
        <taxon>Ascomycota</taxon>
        <taxon>Pezizomycotina</taxon>
        <taxon>Sordariomycetes</taxon>
        <taxon>Sordariomycetidae</taxon>
        <taxon>Phyllachorales</taxon>
        <taxon>Phyllachoraceae</taxon>
        <taxon>Phyllachora</taxon>
    </lineage>
</organism>
<dbReference type="PANTHER" id="PTHR10993">
    <property type="entry name" value="OCTANOYLTRANSFERASE"/>
    <property type="match status" value="1"/>
</dbReference>
<dbReference type="AlphaFoldDB" id="A0AAD9ICQ1"/>
<accession>A0AAD9ICQ1</accession>
<keyword evidence="3" id="KW-1185">Reference proteome</keyword>
<dbReference type="PROSITE" id="PS51733">
    <property type="entry name" value="BPL_LPL_CATALYTIC"/>
    <property type="match status" value="1"/>
</dbReference>
<dbReference type="InterPro" id="IPR045864">
    <property type="entry name" value="aa-tRNA-synth_II/BPL/LPL"/>
</dbReference>
<dbReference type="EMBL" id="JAQQPM010000009">
    <property type="protein sequence ID" value="KAK2075338.1"/>
    <property type="molecule type" value="Genomic_DNA"/>
</dbReference>
<sequence length="318" mass="33637">MGLRLHHIHLPALAPSYYPPYTLAERVQDALRRQLLAHKDLLRRPPSAPPPPTLLSFTPLPTYTLGRRQTTPLPARELARLRAPLLPHHHRPAVLRSPRGGLVTYHGPGQAVLWPVLDLRGAATRPLTVRCYAALLEATTAAVLGARCGVRGAHAAEGAPGVWVPPPSGGAGRARKIAALGVHLRRHVTGLGTAVNVDFGGPAGGDPWKRIVACGLEGREVTSVRAVVGEGPWREWVGGLPSAGGGGEAVADGVERAVAAWWAEELARRIGLEGVAEQALSRAEVVRMLETDEDGVAGGRTATAEEMEYVARVFGPGA</sequence>
<protein>
    <recommendedName>
        <fullName evidence="1">BPL/LPL catalytic domain-containing protein</fullName>
    </recommendedName>
</protein>
<dbReference type="InterPro" id="IPR004143">
    <property type="entry name" value="BPL_LPL_catalytic"/>
</dbReference>
<dbReference type="Pfam" id="PF21948">
    <property type="entry name" value="LplA-B_cat"/>
    <property type="match status" value="1"/>
</dbReference>
<dbReference type="GO" id="GO:0033819">
    <property type="term" value="F:lipoyl(octanoyl) transferase activity"/>
    <property type="evidence" value="ECO:0007669"/>
    <property type="project" value="TreeGrafter"/>
</dbReference>
<name>A0AAD9ICQ1_9PEZI</name>
<reference evidence="2" key="1">
    <citation type="journal article" date="2023" name="Mol. Plant Microbe Interact.">
        <title>Elucidating the Obligate Nature and Biological Capacity of an Invasive Fungal Corn Pathogen.</title>
        <authorList>
            <person name="MacCready J.S."/>
            <person name="Roggenkamp E.M."/>
            <person name="Gdanetz K."/>
            <person name="Chilvers M.I."/>
        </authorList>
    </citation>
    <scope>NUCLEOTIDE SEQUENCE</scope>
    <source>
        <strain evidence="2">PM02</strain>
    </source>
</reference>
<evidence type="ECO:0000313" key="2">
    <source>
        <dbReference type="EMBL" id="KAK2075338.1"/>
    </source>
</evidence>
<dbReference type="Gene3D" id="3.30.930.10">
    <property type="entry name" value="Bira Bifunctional Protein, Domain 2"/>
    <property type="match status" value="1"/>
</dbReference>
<dbReference type="PANTHER" id="PTHR10993:SF7">
    <property type="entry name" value="LIPOYLTRANSFERASE 2, MITOCHONDRIAL-RELATED"/>
    <property type="match status" value="1"/>
</dbReference>
<dbReference type="Proteomes" id="UP001217918">
    <property type="component" value="Unassembled WGS sequence"/>
</dbReference>
<evidence type="ECO:0000259" key="1">
    <source>
        <dbReference type="PROSITE" id="PS51733"/>
    </source>
</evidence>
<proteinExistence type="predicted"/>
<comment type="caution">
    <text evidence="2">The sequence shown here is derived from an EMBL/GenBank/DDBJ whole genome shotgun (WGS) entry which is preliminary data.</text>
</comment>
<gene>
    <name evidence="2" type="ORF">P8C59_009471</name>
</gene>
<dbReference type="GO" id="GO:0009249">
    <property type="term" value="P:protein lipoylation"/>
    <property type="evidence" value="ECO:0007669"/>
    <property type="project" value="TreeGrafter"/>
</dbReference>